<evidence type="ECO:0000313" key="1">
    <source>
        <dbReference type="EMBL" id="KAH7856755.1"/>
    </source>
</evidence>
<keyword evidence="2" id="KW-1185">Reference proteome</keyword>
<dbReference type="Proteomes" id="UP000828048">
    <property type="component" value="Chromosome 3"/>
</dbReference>
<gene>
    <name evidence="1" type="ORF">Vadar_005179</name>
</gene>
<evidence type="ECO:0000313" key="2">
    <source>
        <dbReference type="Proteomes" id="UP000828048"/>
    </source>
</evidence>
<proteinExistence type="predicted"/>
<organism evidence="1 2">
    <name type="scientific">Vaccinium darrowii</name>
    <dbReference type="NCBI Taxonomy" id="229202"/>
    <lineage>
        <taxon>Eukaryota</taxon>
        <taxon>Viridiplantae</taxon>
        <taxon>Streptophyta</taxon>
        <taxon>Embryophyta</taxon>
        <taxon>Tracheophyta</taxon>
        <taxon>Spermatophyta</taxon>
        <taxon>Magnoliopsida</taxon>
        <taxon>eudicotyledons</taxon>
        <taxon>Gunneridae</taxon>
        <taxon>Pentapetalae</taxon>
        <taxon>asterids</taxon>
        <taxon>Ericales</taxon>
        <taxon>Ericaceae</taxon>
        <taxon>Vaccinioideae</taxon>
        <taxon>Vaccinieae</taxon>
        <taxon>Vaccinium</taxon>
    </lineage>
</organism>
<accession>A0ACB7YT61</accession>
<protein>
    <submittedName>
        <fullName evidence="1">Uncharacterized protein</fullName>
    </submittedName>
</protein>
<reference evidence="1 2" key="1">
    <citation type="journal article" date="2021" name="Hortic Res">
        <title>High-quality reference genome and annotation aids understanding of berry development for evergreen blueberry (Vaccinium darrowii).</title>
        <authorList>
            <person name="Yu J."/>
            <person name="Hulse-Kemp A.M."/>
            <person name="Babiker E."/>
            <person name="Staton M."/>
        </authorList>
    </citation>
    <scope>NUCLEOTIDE SEQUENCE [LARGE SCALE GENOMIC DNA]</scope>
    <source>
        <strain evidence="2">cv. NJ 8807/NJ 8810</strain>
        <tissue evidence="1">Young leaf</tissue>
    </source>
</reference>
<comment type="caution">
    <text evidence="1">The sequence shown here is derived from an EMBL/GenBank/DDBJ whole genome shotgun (WGS) entry which is preliminary data.</text>
</comment>
<dbReference type="EMBL" id="CM037153">
    <property type="protein sequence ID" value="KAH7856755.1"/>
    <property type="molecule type" value="Genomic_DNA"/>
</dbReference>
<sequence>MHREIPKLVANGFYKEALCLYTKHHSAASALGPNKFTFPYLLKACGKLKSPNSAQMLHTHLIKTGFGVDVYASTALTDVYMKLHLLHDALKVFDEIPDPSLPLLNATISGFAKNGYHIEALQIFGQVGLGKLRPNSVTLASLLSSCGSLADGLQVHCWAVKLGVETDVYVGTSLITVYSDLAELVSATKVFDMISTRNVVSYNAYLTGLLQNGVFGVVLDVFKEMKGCSTELPNPVTLVSVISACSGLLYLQFGRQVHGLARKTGMVFDTIVGTAFVDLYSKCSRWKWAYDVFQELNGNRNLITWNSLIAGMMLNGQIENAINLFTRLESEGLKPDSATWNSLINGFTSLGKDGEALMFFKKMQSAGVTPSLKSITSLLPACSALFALRCGKEIHGHAIRTGICKDEFIQTALIDMYMKCGLSPLAQRTFDLFDKNTNDPAIWNAMISGYGKNGQFESGFEIFDQMVEEKAKPNSATFNCILSMCSHTGKVEKGWEVFRMMTRDYGLIPTSDHINRIVDLLGRSGWLDEAREVLQEIPQPSASVIASLLNASICHSDFKLGEEMAIMLSELEPENPAPIVVLSNIYAGQGRWRDAEWIRKTIDDRGLKKYPGLSLIGLT</sequence>
<name>A0ACB7YT61_9ERIC</name>